<organism evidence="2 3">
    <name type="scientific">Aureobasidium pullulans</name>
    <name type="common">Black yeast</name>
    <name type="synonym">Pullularia pullulans</name>
    <dbReference type="NCBI Taxonomy" id="5580"/>
    <lineage>
        <taxon>Eukaryota</taxon>
        <taxon>Fungi</taxon>
        <taxon>Dikarya</taxon>
        <taxon>Ascomycota</taxon>
        <taxon>Pezizomycotina</taxon>
        <taxon>Dothideomycetes</taxon>
        <taxon>Dothideomycetidae</taxon>
        <taxon>Dothideales</taxon>
        <taxon>Saccotheciaceae</taxon>
        <taxon>Aureobasidium</taxon>
    </lineage>
</organism>
<dbReference type="Proteomes" id="UP000304928">
    <property type="component" value="Unassembled WGS sequence"/>
</dbReference>
<evidence type="ECO:0000313" key="3">
    <source>
        <dbReference type="Proteomes" id="UP000304928"/>
    </source>
</evidence>
<dbReference type="InterPro" id="IPR011010">
    <property type="entry name" value="DNA_brk_join_enz"/>
</dbReference>
<evidence type="ECO:0000313" key="2">
    <source>
        <dbReference type="EMBL" id="THW96557.1"/>
    </source>
</evidence>
<protein>
    <submittedName>
        <fullName evidence="2">Uncharacterized protein</fullName>
    </submittedName>
</protein>
<reference evidence="2 3" key="1">
    <citation type="submission" date="2018-10" db="EMBL/GenBank/DDBJ databases">
        <title>Fifty Aureobasidium pullulans genomes reveal a recombining polyextremotolerant generalist.</title>
        <authorList>
            <person name="Gostincar C."/>
            <person name="Turk M."/>
            <person name="Zajc J."/>
            <person name="Gunde-Cimerman N."/>
        </authorList>
    </citation>
    <scope>NUCLEOTIDE SEQUENCE [LARGE SCALE GENOMIC DNA]</scope>
    <source>
        <strain evidence="2 3">EXF-10507</strain>
    </source>
</reference>
<keyword evidence="1" id="KW-0233">DNA recombination</keyword>
<dbReference type="GO" id="GO:0015074">
    <property type="term" value="P:DNA integration"/>
    <property type="evidence" value="ECO:0007669"/>
    <property type="project" value="InterPro"/>
</dbReference>
<dbReference type="GO" id="GO:0003677">
    <property type="term" value="F:DNA binding"/>
    <property type="evidence" value="ECO:0007669"/>
    <property type="project" value="InterPro"/>
</dbReference>
<dbReference type="Gene3D" id="1.10.443.10">
    <property type="entry name" value="Intergrase catalytic core"/>
    <property type="match status" value="1"/>
</dbReference>
<comment type="caution">
    <text evidence="2">The sequence shown here is derived from an EMBL/GenBank/DDBJ whole genome shotgun (WGS) entry which is preliminary data.</text>
</comment>
<dbReference type="AlphaFoldDB" id="A0A4V4IXB6"/>
<accession>A0A4V4IXB6</accession>
<dbReference type="InterPro" id="IPR013762">
    <property type="entry name" value="Integrase-like_cat_sf"/>
</dbReference>
<dbReference type="EMBL" id="QZAR01000008">
    <property type="protein sequence ID" value="THW96557.1"/>
    <property type="molecule type" value="Genomic_DNA"/>
</dbReference>
<gene>
    <name evidence="2" type="ORF">D6D15_00958</name>
</gene>
<name>A0A4V4IXB6_AURPU</name>
<proteinExistence type="predicted"/>
<sequence length="332" mass="36040">RGLVVERPALVTQLNNTLKAAARAIGVTVKVTAHDLRRGAAQDTARLATPTGIESAAAVLYHKPGSIASGVTQRYVGTIGPTNWEKRTELEDDQDFSLLTNGKRQMFALKLAPENCAIFESTFDTLLKGVIDVIEEAYPDFKVNEGHEARVKSIFHDLREKGSITRKPAREKQDDPSQNTVVTLESSDTGCYNVMDPATLAIVMALRIGATAATSIEDLVEATIARPDRTMQWAFPERPVPCCIENGQDRHLVLDEPAYATQFNNTLKAAAARTGVTVNITPHDMKRRTAQEAAALNKATGIDSAAQVLGHRPTTTTTGFTQKYAGDIRAVD</sequence>
<dbReference type="SUPFAM" id="SSF56349">
    <property type="entry name" value="DNA breaking-rejoining enzymes"/>
    <property type="match status" value="1"/>
</dbReference>
<dbReference type="GO" id="GO:0006310">
    <property type="term" value="P:DNA recombination"/>
    <property type="evidence" value="ECO:0007669"/>
    <property type="project" value="UniProtKB-KW"/>
</dbReference>
<feature type="non-terminal residue" evidence="2">
    <location>
        <position position="1"/>
    </location>
</feature>
<evidence type="ECO:0000256" key="1">
    <source>
        <dbReference type="ARBA" id="ARBA00023172"/>
    </source>
</evidence>